<evidence type="ECO:0000256" key="5">
    <source>
        <dbReference type="ARBA" id="ARBA00022989"/>
    </source>
</evidence>
<keyword evidence="6 7" id="KW-0472">Membrane</keyword>
<dbReference type="EMBL" id="MH681882">
    <property type="protein sequence ID" value="QDX17585.1"/>
    <property type="molecule type" value="Genomic_DNA"/>
</dbReference>
<name>A0A5B8HV15_9STRA</name>
<evidence type="ECO:0000256" key="3">
    <source>
        <dbReference type="ARBA" id="ARBA00022448"/>
    </source>
</evidence>
<keyword evidence="3" id="KW-0813">Transport</keyword>
<feature type="transmembrane region" description="Helical" evidence="7">
    <location>
        <begin position="35"/>
        <end position="58"/>
    </location>
</feature>
<dbReference type="GeneID" id="41663687"/>
<evidence type="ECO:0000256" key="6">
    <source>
        <dbReference type="ARBA" id="ARBA00023136"/>
    </source>
</evidence>
<evidence type="ECO:0000256" key="7">
    <source>
        <dbReference type="SAM" id="Phobius"/>
    </source>
</evidence>
<dbReference type="InterPro" id="IPR001133">
    <property type="entry name" value="NADH_UbQ_OxRdtase_chain4L/K"/>
</dbReference>
<keyword evidence="5 7" id="KW-1133">Transmembrane helix</keyword>
<dbReference type="RefSeq" id="YP_009688013.1">
    <property type="nucleotide sequence ID" value="NC_044492.1"/>
</dbReference>
<reference evidence="8" key="1">
    <citation type="journal article" date="2019" name="Plant Ecol Evol">
        <title>Haslea nusantara (Bacillariophyceae), a new blue diatom from the Java Sea, Indonesia: morphology, biometry and molecular characterization.</title>
        <authorList>
            <person name="Prasetiya F.S."/>
            <person name="Gastineau R."/>
            <person name="Poulin M."/>
            <person name="Lemieux C."/>
            <person name="Turmel M."/>
            <person name="Syakti A.D."/>
            <person name="Hardivillier Y."/>
            <person name="Widowati I."/>
            <person name="Risjani Y."/>
            <person name="Iskandar I."/>
            <person name="Subroto T."/>
            <person name="Falaise C."/>
            <person name="Arsad S."/>
            <person name="Safitri I."/>
            <person name="Mouget J.-L."/>
            <person name="Leignel V."/>
        </authorList>
    </citation>
    <scope>NUCLEOTIDE SEQUENCE</scope>
</reference>
<keyword evidence="4 7" id="KW-0812">Transmembrane</keyword>
<dbReference type="Pfam" id="PF00420">
    <property type="entry name" value="Oxidored_q2"/>
    <property type="match status" value="1"/>
</dbReference>
<feature type="transmembrane region" description="Helical" evidence="7">
    <location>
        <begin position="64"/>
        <end position="89"/>
    </location>
</feature>
<dbReference type="NCBIfam" id="NF004320">
    <property type="entry name" value="PRK05715.1-2"/>
    <property type="match status" value="1"/>
</dbReference>
<geneLocation type="mitochondrion" evidence="8"/>
<evidence type="ECO:0000313" key="8">
    <source>
        <dbReference type="EMBL" id="QDX17585.1"/>
    </source>
</evidence>
<organism evidence="8">
    <name type="scientific">Haslea nusantara</name>
    <dbReference type="NCBI Taxonomy" id="2600302"/>
    <lineage>
        <taxon>Eukaryota</taxon>
        <taxon>Sar</taxon>
        <taxon>Stramenopiles</taxon>
        <taxon>Ochrophyta</taxon>
        <taxon>Bacillariophyta</taxon>
        <taxon>Bacillariophyceae</taxon>
        <taxon>Bacillariophycidae</taxon>
        <taxon>Naviculales</taxon>
        <taxon>Naviculaceae</taxon>
        <taxon>Haslea</taxon>
    </lineage>
</organism>
<dbReference type="HAMAP" id="MF_01456">
    <property type="entry name" value="NDH1_NuoK"/>
    <property type="match status" value="1"/>
</dbReference>
<sequence length="107" mass="11860">MSSLKIGLTELLQVSTGVFSIGTFGLVLNRKNILLAIMSIELLLLAVNFNFMLFSIYLDDLYGSVFIILVLTIAASESALGLAILTLYYKEKHSIELKAIKTNKFKI</sequence>
<dbReference type="InterPro" id="IPR039428">
    <property type="entry name" value="NUOK/Mnh_C1-like"/>
</dbReference>
<keyword evidence="8" id="KW-0496">Mitochondrion</keyword>
<dbReference type="PANTHER" id="PTHR11434:SF16">
    <property type="entry name" value="NADH-UBIQUINONE OXIDOREDUCTASE CHAIN 4L"/>
    <property type="match status" value="1"/>
</dbReference>
<dbReference type="PANTHER" id="PTHR11434">
    <property type="entry name" value="NADH-UBIQUINONE OXIDOREDUCTASE SUBUNIT ND4L"/>
    <property type="match status" value="1"/>
</dbReference>
<gene>
    <name evidence="8" type="primary">nad4L</name>
</gene>
<dbReference type="NCBIfam" id="NF004323">
    <property type="entry name" value="PRK05715.1-5"/>
    <property type="match status" value="1"/>
</dbReference>
<dbReference type="GO" id="GO:0030964">
    <property type="term" value="C:NADH dehydrogenase complex"/>
    <property type="evidence" value="ECO:0007669"/>
    <property type="project" value="TreeGrafter"/>
</dbReference>
<dbReference type="Gene3D" id="1.10.287.3510">
    <property type="match status" value="1"/>
</dbReference>
<comment type="subcellular location">
    <subcellularLocation>
        <location evidence="1">Membrane</location>
        <topology evidence="1">Multi-pass membrane protein</topology>
    </subcellularLocation>
</comment>
<accession>A0A5B8HV15</accession>
<dbReference type="GO" id="GO:0016651">
    <property type="term" value="F:oxidoreductase activity, acting on NAD(P)H"/>
    <property type="evidence" value="ECO:0007669"/>
    <property type="project" value="InterPro"/>
</dbReference>
<dbReference type="AlphaFoldDB" id="A0A5B8HV15"/>
<evidence type="ECO:0000256" key="2">
    <source>
        <dbReference type="ARBA" id="ARBA00010519"/>
    </source>
</evidence>
<dbReference type="NCBIfam" id="NF004321">
    <property type="entry name" value="PRK05715.1-3"/>
    <property type="match status" value="1"/>
</dbReference>
<evidence type="ECO:0000256" key="4">
    <source>
        <dbReference type="ARBA" id="ARBA00022692"/>
    </source>
</evidence>
<protein>
    <submittedName>
        <fullName evidence="8">NADH dehydrogenase subunit 4L</fullName>
    </submittedName>
</protein>
<comment type="similarity">
    <text evidence="2">Belongs to the complex I subunit 4L family.</text>
</comment>
<feature type="transmembrane region" description="Helical" evidence="7">
    <location>
        <begin position="6"/>
        <end position="28"/>
    </location>
</feature>
<proteinExistence type="inferred from homology"/>
<evidence type="ECO:0000256" key="1">
    <source>
        <dbReference type="ARBA" id="ARBA00004141"/>
    </source>
</evidence>
<dbReference type="GO" id="GO:0042773">
    <property type="term" value="P:ATP synthesis coupled electron transport"/>
    <property type="evidence" value="ECO:0007669"/>
    <property type="project" value="InterPro"/>
</dbReference>